<evidence type="ECO:0000259" key="10">
    <source>
        <dbReference type="Pfam" id="PF17389"/>
    </source>
</evidence>
<dbReference type="InterPro" id="IPR006101">
    <property type="entry name" value="Glyco_hydro_2"/>
</dbReference>
<dbReference type="InterPro" id="IPR006104">
    <property type="entry name" value="Glyco_hydro_2_N"/>
</dbReference>
<proteinExistence type="inferred from homology"/>
<dbReference type="InterPro" id="IPR023230">
    <property type="entry name" value="Glyco_hydro_2_CS"/>
</dbReference>
<dbReference type="PROSITE" id="PS00608">
    <property type="entry name" value="GLYCOSYL_HYDROL_F2_2"/>
    <property type="match status" value="1"/>
</dbReference>
<gene>
    <name evidence="11" type="ORF">C7383_10778</name>
</gene>
<dbReference type="InterPro" id="IPR023232">
    <property type="entry name" value="Glyco_hydro_2_AS"/>
</dbReference>
<sequence length="1274" mass="146727">MRIFQFKKARPVWAQDRAMEKNCELAFRTVLPRGGYKLFLAASSIYRIWVNGVFTAAGPARAPHGHYRVDEYSLEGFLSKEENVIVIEVVGYNVNTYDTLDQPSFLTAEIRLGEQAQAWTGEDGIPVYDLRQRVQDAPRYSFQRAFAEAYTLSRIKGHFYVRDEEEFQREKIEVQPDKTYIYREVRMPLFERLEAETLPEEVQEGEGTCMYALPYNATGFFQIEVTASGNSRIEVQFDEILVDGKLDFQRMRSFNCFTYNIEPGRYLLTSFAPYTMKYIKIKAEGAAVAGRGSFIEYKHPPVKNKIKTEDGELEIICRAALESFRSCSLDTFMDCPSRERGGWLCDSYFTSSVEHVLTGENILERVFLENFVVNDTFAHLPKGMLPMCYPADHNDGNFIPNWAMWYVLELEKYWERTGDAELIQQAEKRIYALLDYFSGFENELGLLENLEGWVFVEWSGANDKDLVTGVNFPTNMLYARMLQAAGRLYHKSELRNKAEQLRNVIRKYSFNGRFYTDNMRCDGKTLVNSNVCTEVCQYYAFFTGVADTKRDKALWQILLSEFGPERAVHNTYPEIAFTNTFIGQYLRIELLYQNHCYDEVIKNIKSYFLPMARETGTLWEHKKPTASCNHGFDSYVLYWLAGICGIVADIKWLDEAEVFRVGKLPAHSDHLCFLDEAEAEEGNSSFAESLDGSWQFCYSRAPKLRPVDFYREDFDAESFGTIPVPAHIELEGYDHVHYMNKMYPWEGISFRRPADVLEDMPLGCGSFVETDYNPVGSYRKTFDLPERMRGKRIILRFDGVEQAMYVWLNGKFIGYSEDSYTPAEFDLTPYVRGKGNLLCVEVYKWSTAAFLEGQDYFRFFGIFRSVRLLAQPSVHVEDMELRPVLFEDGSTGTLRVGLRASGELQGALTQIRLKDPENHTLAEAVSTLSSKTEVFFEKLAGLRPWSHFTPVLYELQVIVTDVNGEVVEFAVSKLGFRRINIVGKKLLLNGKRLRICGVNRHEWSGRTGRCICEEDMKRDMQVLKRNHINAVRTSHYPNQVKWYSMCDENGIYVMAETNLESHGSWQKLGETEPSWNIPGCSRVWEKAVLDRAANNYELLKNHPSILFWSLGNEAYAGTALAAMDRYYKEKKDGRLTHYEGVTRNRAYETEISDLESRMYASPEAAAKYMEENPAKPFILCEYLYGIGNSGGGMKEYMELFDRFDTFAGGFIWSFMDKALIIKDNVTGREVIRCGGEFDDRPSDYSFSADGIMFADGTEKPAMQEVCYFYEKYEA</sequence>
<dbReference type="EC" id="3.2.1.23" evidence="3"/>
<dbReference type="InterPro" id="IPR013783">
    <property type="entry name" value="Ig-like_fold"/>
</dbReference>
<dbReference type="Gene3D" id="1.50.10.10">
    <property type="match status" value="1"/>
</dbReference>
<dbReference type="Pfam" id="PF02837">
    <property type="entry name" value="Glyco_hydro_2_N"/>
    <property type="match status" value="1"/>
</dbReference>
<keyword evidence="4 6" id="KW-0378">Hydrolase</keyword>
<dbReference type="InterPro" id="IPR017853">
    <property type="entry name" value="GH"/>
</dbReference>
<dbReference type="GO" id="GO:0005990">
    <property type="term" value="P:lactose catabolic process"/>
    <property type="evidence" value="ECO:0007669"/>
    <property type="project" value="TreeGrafter"/>
</dbReference>
<dbReference type="PANTHER" id="PTHR46323">
    <property type="entry name" value="BETA-GALACTOSIDASE"/>
    <property type="match status" value="1"/>
</dbReference>
<dbReference type="SUPFAM" id="SSF51445">
    <property type="entry name" value="(Trans)glycosidases"/>
    <property type="match status" value="1"/>
</dbReference>
<dbReference type="GO" id="GO:0009341">
    <property type="term" value="C:beta-galactosidase complex"/>
    <property type="evidence" value="ECO:0007669"/>
    <property type="project" value="TreeGrafter"/>
</dbReference>
<reference evidence="11 12" key="1">
    <citation type="submission" date="2018-05" db="EMBL/GenBank/DDBJ databases">
        <authorList>
            <person name="Goeker M."/>
            <person name="Huntemann M."/>
            <person name="Clum A."/>
            <person name="Pillay M."/>
            <person name="Palaniappan K."/>
            <person name="Varghese N."/>
            <person name="Mikhailova N."/>
            <person name="Stamatis D."/>
            <person name="Reddy T."/>
            <person name="Daum C."/>
            <person name="Shapiro N."/>
            <person name="Ivanova N."/>
            <person name="Kyrpides N."/>
            <person name="Woyke T."/>
        </authorList>
    </citation>
    <scope>NUCLEOTIDE SEQUENCE [LARGE SCALE GENOMIC DNA]</scope>
    <source>
        <strain evidence="11 12">DSM 26524</strain>
    </source>
</reference>
<dbReference type="SUPFAM" id="SSF49303">
    <property type="entry name" value="beta-Galactosidase/glucuronidase domain"/>
    <property type="match status" value="1"/>
</dbReference>
<dbReference type="Pfam" id="PF00703">
    <property type="entry name" value="Glyco_hydro_2"/>
    <property type="match status" value="1"/>
</dbReference>
<evidence type="ECO:0000256" key="1">
    <source>
        <dbReference type="ARBA" id="ARBA00001412"/>
    </source>
</evidence>
<dbReference type="SUPFAM" id="SSF49785">
    <property type="entry name" value="Galactose-binding domain-like"/>
    <property type="match status" value="1"/>
</dbReference>
<dbReference type="InterPro" id="IPR035396">
    <property type="entry name" value="Bac_rhamnosid6H"/>
</dbReference>
<dbReference type="Pfam" id="PF02836">
    <property type="entry name" value="Glyco_hydro_2_C"/>
    <property type="match status" value="1"/>
</dbReference>
<dbReference type="PANTHER" id="PTHR46323:SF2">
    <property type="entry name" value="BETA-GALACTOSIDASE"/>
    <property type="match status" value="1"/>
</dbReference>
<dbReference type="InterPro" id="IPR012341">
    <property type="entry name" value="6hp_glycosidase-like_sf"/>
</dbReference>
<dbReference type="AlphaFoldDB" id="A0AB73T305"/>
<evidence type="ECO:0000256" key="3">
    <source>
        <dbReference type="ARBA" id="ARBA00012756"/>
    </source>
</evidence>
<evidence type="ECO:0000259" key="7">
    <source>
        <dbReference type="Pfam" id="PF00703"/>
    </source>
</evidence>
<keyword evidence="5 6" id="KW-0326">Glycosidase</keyword>
<dbReference type="PROSITE" id="PS00719">
    <property type="entry name" value="GLYCOSYL_HYDROL_F2_1"/>
    <property type="match status" value="1"/>
</dbReference>
<evidence type="ECO:0000256" key="4">
    <source>
        <dbReference type="ARBA" id="ARBA00022801"/>
    </source>
</evidence>
<dbReference type="InterPro" id="IPR006102">
    <property type="entry name" value="Ig-like_GH2"/>
</dbReference>
<dbReference type="EMBL" id="QGGY01000007">
    <property type="protein sequence ID" value="PWJ75071.1"/>
    <property type="molecule type" value="Genomic_DNA"/>
</dbReference>
<name>A0AB73T305_9FIRM</name>
<dbReference type="PRINTS" id="PR00132">
    <property type="entry name" value="GLHYDRLASE2"/>
</dbReference>
<keyword evidence="12" id="KW-1185">Reference proteome</keyword>
<evidence type="ECO:0000256" key="2">
    <source>
        <dbReference type="ARBA" id="ARBA00007401"/>
    </source>
</evidence>
<dbReference type="InterPro" id="IPR008979">
    <property type="entry name" value="Galactose-bd-like_sf"/>
</dbReference>
<dbReference type="SUPFAM" id="SSF48208">
    <property type="entry name" value="Six-hairpin glycosidases"/>
    <property type="match status" value="1"/>
</dbReference>
<evidence type="ECO:0000256" key="6">
    <source>
        <dbReference type="RuleBase" id="RU361154"/>
    </source>
</evidence>
<dbReference type="InterPro" id="IPR036156">
    <property type="entry name" value="Beta-gal/glucu_dom_sf"/>
</dbReference>
<dbReference type="InterPro" id="IPR006103">
    <property type="entry name" value="Glyco_hydro_2_cat"/>
</dbReference>
<evidence type="ECO:0000259" key="8">
    <source>
        <dbReference type="Pfam" id="PF02836"/>
    </source>
</evidence>
<dbReference type="InterPro" id="IPR008928">
    <property type="entry name" value="6-hairpin_glycosidase_sf"/>
</dbReference>
<dbReference type="Gene3D" id="2.60.120.260">
    <property type="entry name" value="Galactose-binding domain-like"/>
    <property type="match status" value="3"/>
</dbReference>
<comment type="similarity">
    <text evidence="2 6">Belongs to the glycosyl hydrolase 2 family.</text>
</comment>
<comment type="catalytic activity">
    <reaction evidence="1">
        <text>Hydrolysis of terminal non-reducing beta-D-galactose residues in beta-D-galactosides.</text>
        <dbReference type="EC" id="3.2.1.23"/>
    </reaction>
</comment>
<evidence type="ECO:0000259" key="9">
    <source>
        <dbReference type="Pfam" id="PF02837"/>
    </source>
</evidence>
<evidence type="ECO:0000256" key="5">
    <source>
        <dbReference type="ARBA" id="ARBA00023295"/>
    </source>
</evidence>
<feature type="domain" description="Glycoside hydrolase family 2 catalytic" evidence="8">
    <location>
        <begin position="980"/>
        <end position="1271"/>
    </location>
</feature>
<feature type="domain" description="Glycosyl hydrolases family 2 sugar binding" evidence="9">
    <location>
        <begin position="688"/>
        <end position="872"/>
    </location>
</feature>
<protein>
    <recommendedName>
        <fullName evidence="3">beta-galactosidase</fullName>
        <ecNumber evidence="3">3.2.1.23</ecNumber>
    </recommendedName>
</protein>
<dbReference type="Proteomes" id="UP000245412">
    <property type="component" value="Unassembled WGS sequence"/>
</dbReference>
<evidence type="ECO:0000313" key="11">
    <source>
        <dbReference type="EMBL" id="PWJ75071.1"/>
    </source>
</evidence>
<dbReference type="Gene3D" id="3.20.20.80">
    <property type="entry name" value="Glycosidases"/>
    <property type="match status" value="1"/>
</dbReference>
<accession>A0AB73T305</accession>
<feature type="domain" description="Glycoside hydrolase family 2 immunoglobulin-like beta-sandwich" evidence="7">
    <location>
        <begin position="874"/>
        <end position="977"/>
    </location>
</feature>
<dbReference type="Pfam" id="PF17389">
    <property type="entry name" value="Bac_rhamnosid6H"/>
    <property type="match status" value="1"/>
</dbReference>
<dbReference type="InterPro" id="IPR050347">
    <property type="entry name" value="Bact_Beta-galactosidase"/>
</dbReference>
<dbReference type="Gene3D" id="2.60.40.10">
    <property type="entry name" value="Immunoglobulins"/>
    <property type="match status" value="1"/>
</dbReference>
<comment type="caution">
    <text evidence="11">The sequence shown here is derived from an EMBL/GenBank/DDBJ whole genome shotgun (WGS) entry which is preliminary data.</text>
</comment>
<dbReference type="GO" id="GO:0004565">
    <property type="term" value="F:beta-galactosidase activity"/>
    <property type="evidence" value="ECO:0007669"/>
    <property type="project" value="UniProtKB-EC"/>
</dbReference>
<evidence type="ECO:0000313" key="12">
    <source>
        <dbReference type="Proteomes" id="UP000245412"/>
    </source>
</evidence>
<feature type="domain" description="Alpha-L-rhamnosidase six-hairpin glycosidase" evidence="10">
    <location>
        <begin position="305"/>
        <end position="554"/>
    </location>
</feature>
<organism evidence="11 12">
    <name type="scientific">Murimonas intestini</name>
    <dbReference type="NCBI Taxonomy" id="1337051"/>
    <lineage>
        <taxon>Bacteria</taxon>
        <taxon>Bacillati</taxon>
        <taxon>Bacillota</taxon>
        <taxon>Clostridia</taxon>
        <taxon>Lachnospirales</taxon>
        <taxon>Lachnospiraceae</taxon>
        <taxon>Murimonas</taxon>
    </lineage>
</organism>